<sequence length="39" mass="4785">MFLKAVQRYDFYIFPPNIFGLFLKKIQKSEKRSELANRF</sequence>
<organism evidence="1">
    <name type="scientific">gut metagenome</name>
    <dbReference type="NCBI Taxonomy" id="749906"/>
    <lineage>
        <taxon>unclassified sequences</taxon>
        <taxon>metagenomes</taxon>
        <taxon>organismal metagenomes</taxon>
    </lineage>
</organism>
<protein>
    <submittedName>
        <fullName evidence="1">Uncharacterized protein</fullName>
    </submittedName>
</protein>
<proteinExistence type="predicted"/>
<accession>J9G3Z6</accession>
<evidence type="ECO:0000313" key="1">
    <source>
        <dbReference type="EMBL" id="EJX01957.1"/>
    </source>
</evidence>
<comment type="caution">
    <text evidence="1">The sequence shown here is derived from an EMBL/GenBank/DDBJ whole genome shotgun (WGS) entry which is preliminary data.</text>
</comment>
<gene>
    <name evidence="1" type="ORF">EVA_09939</name>
</gene>
<name>J9G3Z6_9ZZZZ</name>
<reference evidence="1" key="1">
    <citation type="journal article" date="2012" name="PLoS ONE">
        <title>Gene sets for utilization of primary and secondary nutrition supplies in the distal gut of endangered iberian lynx.</title>
        <authorList>
            <person name="Alcaide M."/>
            <person name="Messina E."/>
            <person name="Richter M."/>
            <person name="Bargiela R."/>
            <person name="Peplies J."/>
            <person name="Huws S.A."/>
            <person name="Newbold C.J."/>
            <person name="Golyshin P.N."/>
            <person name="Simon M.A."/>
            <person name="Lopez G."/>
            <person name="Yakimov M.M."/>
            <person name="Ferrer M."/>
        </authorList>
    </citation>
    <scope>NUCLEOTIDE SEQUENCE</scope>
</reference>
<dbReference type="AlphaFoldDB" id="J9G3Z6"/>
<dbReference type="EMBL" id="AMCI01002751">
    <property type="protein sequence ID" value="EJX01957.1"/>
    <property type="molecule type" value="Genomic_DNA"/>
</dbReference>